<evidence type="ECO:0000259" key="2">
    <source>
        <dbReference type="Pfam" id="PF09374"/>
    </source>
</evidence>
<gene>
    <name evidence="3" type="ORF">HUO14_03115</name>
</gene>
<reference evidence="3 4" key="1">
    <citation type="submission" date="2020-06" db="EMBL/GenBank/DDBJ databases">
        <authorList>
            <person name="Kim S.-J."/>
            <person name="Park S.-J."/>
        </authorList>
    </citation>
    <scope>NUCLEOTIDE SEQUENCE [LARGE SCALE GENOMIC DNA]</scope>
    <source>
        <strain evidence="3 4">SW-151</strain>
    </source>
</reference>
<evidence type="ECO:0000259" key="1">
    <source>
        <dbReference type="Pfam" id="PF05838"/>
    </source>
</evidence>
<evidence type="ECO:0000313" key="4">
    <source>
        <dbReference type="Proteomes" id="UP000652427"/>
    </source>
</evidence>
<name>A0ABX2MZL1_9SPHN</name>
<dbReference type="Gene3D" id="1.20.141.10">
    <property type="entry name" value="Chitosanase, subunit A, domain 1"/>
    <property type="match status" value="1"/>
</dbReference>
<dbReference type="SUPFAM" id="SSF53955">
    <property type="entry name" value="Lysozyme-like"/>
    <property type="match status" value="1"/>
</dbReference>
<organism evidence="3 4">
    <name type="scientific">Parasphingorhabdus flavimaris</name>
    <dbReference type="NCBI Taxonomy" id="266812"/>
    <lineage>
        <taxon>Bacteria</taxon>
        <taxon>Pseudomonadati</taxon>
        <taxon>Pseudomonadota</taxon>
        <taxon>Alphaproteobacteria</taxon>
        <taxon>Sphingomonadales</taxon>
        <taxon>Sphingomonadaceae</taxon>
        <taxon>Parasphingorhabdus</taxon>
    </lineage>
</organism>
<dbReference type="InterPro" id="IPR023346">
    <property type="entry name" value="Lysozyme-like_dom_sf"/>
</dbReference>
<protein>
    <submittedName>
        <fullName evidence="3">Uncharacterized protein</fullName>
    </submittedName>
</protein>
<feature type="domain" description="Peptidoglycan binding" evidence="2">
    <location>
        <begin position="98"/>
        <end position="181"/>
    </location>
</feature>
<proteinExistence type="predicted"/>
<feature type="domain" description="TtsA-like Glycoside hydrolase family 108" evidence="1">
    <location>
        <begin position="12"/>
        <end position="94"/>
    </location>
</feature>
<dbReference type="InterPro" id="IPR018537">
    <property type="entry name" value="Peptidoglycan-bd_3"/>
</dbReference>
<dbReference type="CDD" id="cd13926">
    <property type="entry name" value="N-acetylmuramidase_GH108"/>
    <property type="match status" value="1"/>
</dbReference>
<accession>A0ABX2MZL1</accession>
<dbReference type="RefSeq" id="WP_176278406.1">
    <property type="nucleotide sequence ID" value="NZ_JABWMH010000001.1"/>
</dbReference>
<sequence length="183" mass="20449">MLKSHDIDMMIDKVIKLEGDYSDHPADRGGPTRWGVTEAVARAHGYAGDMRHFPRDEAVSIYRRKYWLRPGFDRIAVHAPDIAAELFDTGINMGTATASGFLQRALNALNRNGRDYENISVDRIIGSKTLSALESFVRKRGAKGETVLLKAIEALQGSRYIELAEERPANQAFLYGWIANRIG</sequence>
<dbReference type="Pfam" id="PF05838">
    <property type="entry name" value="Glyco_hydro_108"/>
    <property type="match status" value="1"/>
</dbReference>
<dbReference type="InterPro" id="IPR008565">
    <property type="entry name" value="TtsA-like_GH18_dom"/>
</dbReference>
<keyword evidence="4" id="KW-1185">Reference proteome</keyword>
<comment type="caution">
    <text evidence="3">The sequence shown here is derived from an EMBL/GenBank/DDBJ whole genome shotgun (WGS) entry which is preliminary data.</text>
</comment>
<dbReference type="Proteomes" id="UP000652427">
    <property type="component" value="Unassembled WGS sequence"/>
</dbReference>
<evidence type="ECO:0000313" key="3">
    <source>
        <dbReference type="EMBL" id="NVD26896.1"/>
    </source>
</evidence>
<dbReference type="Pfam" id="PF09374">
    <property type="entry name" value="PG_binding_3"/>
    <property type="match status" value="1"/>
</dbReference>
<dbReference type="EMBL" id="JABWMH010000001">
    <property type="protein sequence ID" value="NVD26896.1"/>
    <property type="molecule type" value="Genomic_DNA"/>
</dbReference>